<dbReference type="EMBL" id="JACCFJ010000001">
    <property type="protein sequence ID" value="NYI82642.1"/>
    <property type="molecule type" value="Genomic_DNA"/>
</dbReference>
<feature type="compositionally biased region" description="Acidic residues" evidence="1">
    <location>
        <begin position="98"/>
        <end position="109"/>
    </location>
</feature>
<feature type="transmembrane region" description="Helical" evidence="2">
    <location>
        <begin position="34"/>
        <end position="56"/>
    </location>
</feature>
<organism evidence="3 4">
    <name type="scientific">Saccharopolyspora hordei</name>
    <dbReference type="NCBI Taxonomy" id="1838"/>
    <lineage>
        <taxon>Bacteria</taxon>
        <taxon>Bacillati</taxon>
        <taxon>Actinomycetota</taxon>
        <taxon>Actinomycetes</taxon>
        <taxon>Pseudonocardiales</taxon>
        <taxon>Pseudonocardiaceae</taxon>
        <taxon>Saccharopolyspora</taxon>
    </lineage>
</organism>
<comment type="caution">
    <text evidence="3">The sequence shown here is derived from an EMBL/GenBank/DDBJ whole genome shotgun (WGS) entry which is preliminary data.</text>
</comment>
<dbReference type="AlphaFoldDB" id="A0A853ADS1"/>
<keyword evidence="2" id="KW-1133">Transmembrane helix</keyword>
<sequence length="226" mass="24195">MAELLRRSPLAQRERLADALADQCSGALPLTSRLAFGTLAVLLLVGAAVATSTIVAGPAPAPRTTAHVTALEGGLALRPDLVRDARWPFTAEVAPTDDATEDPAVEQPEEPQLMSANPAAGSVESARAVVDEFYRRLPHDVPAALDSVDPDLLTGQRTALVRAWRDAESVHPRTRVEPDGAVLAEVEVRYPAGDQVLLRQRLTVDPDSDPKITGAELLWARHTTSR</sequence>
<evidence type="ECO:0000313" key="3">
    <source>
        <dbReference type="EMBL" id="NYI82642.1"/>
    </source>
</evidence>
<proteinExistence type="predicted"/>
<dbReference type="RefSeq" id="WP_179718584.1">
    <property type="nucleotide sequence ID" value="NZ_BAABFH010000001.1"/>
</dbReference>
<protein>
    <submittedName>
        <fullName evidence="3">Uncharacterized protein</fullName>
    </submittedName>
</protein>
<feature type="region of interest" description="Disordered" evidence="1">
    <location>
        <begin position="95"/>
        <end position="120"/>
    </location>
</feature>
<keyword evidence="2" id="KW-0812">Transmembrane</keyword>
<keyword evidence="4" id="KW-1185">Reference proteome</keyword>
<gene>
    <name evidence="3" type="ORF">HNR68_001272</name>
</gene>
<dbReference type="Proteomes" id="UP000587002">
    <property type="component" value="Unassembled WGS sequence"/>
</dbReference>
<keyword evidence="2" id="KW-0472">Membrane</keyword>
<reference evidence="3 4" key="1">
    <citation type="submission" date="2020-07" db="EMBL/GenBank/DDBJ databases">
        <title>Sequencing the genomes of 1000 actinobacteria strains.</title>
        <authorList>
            <person name="Klenk H.-P."/>
        </authorList>
    </citation>
    <scope>NUCLEOTIDE SEQUENCE [LARGE SCALE GENOMIC DNA]</scope>
    <source>
        <strain evidence="3 4">DSM 44065</strain>
    </source>
</reference>
<accession>A0A853ADS1</accession>
<name>A0A853ADS1_9PSEU</name>
<evidence type="ECO:0000256" key="2">
    <source>
        <dbReference type="SAM" id="Phobius"/>
    </source>
</evidence>
<evidence type="ECO:0000256" key="1">
    <source>
        <dbReference type="SAM" id="MobiDB-lite"/>
    </source>
</evidence>
<evidence type="ECO:0000313" key="4">
    <source>
        <dbReference type="Proteomes" id="UP000587002"/>
    </source>
</evidence>